<keyword evidence="10" id="KW-1139">Helical capsid protein</keyword>
<evidence type="ECO:0000256" key="31">
    <source>
        <dbReference type="ARBA" id="ARBA00045403"/>
    </source>
</evidence>
<dbReference type="SUPFAM" id="SSF50494">
    <property type="entry name" value="Trypsin-like serine proteases"/>
    <property type="match status" value="1"/>
</dbReference>
<dbReference type="InterPro" id="IPR001650">
    <property type="entry name" value="Helicase_C-like"/>
</dbReference>
<evidence type="ECO:0000256" key="15">
    <source>
        <dbReference type="ARBA" id="ARBA00022581"/>
    </source>
</evidence>
<evidence type="ECO:0000256" key="21">
    <source>
        <dbReference type="ARBA" id="ARBA00022801"/>
    </source>
</evidence>
<dbReference type="GO" id="GO:0052170">
    <property type="term" value="P:symbiont-mediated suppression of host innate immune response"/>
    <property type="evidence" value="ECO:0007669"/>
    <property type="project" value="UniProtKB-KW"/>
</dbReference>
<evidence type="ECO:0000256" key="27">
    <source>
        <dbReference type="ARBA" id="ARBA00023280"/>
    </source>
</evidence>
<comment type="catalytic activity">
    <reaction evidence="2">
        <text>Hydrolyzes a Gly-|-Gly bond at its own C-terminus, commonly in the sequence -Tyr-Xaa-Val-Gly-|-Gly, in the processing of the potyviral polyprotein.</text>
        <dbReference type="EC" id="3.4.22.45"/>
    </reaction>
</comment>
<evidence type="ECO:0000256" key="20">
    <source>
        <dbReference type="ARBA" id="ARBA00022741"/>
    </source>
</evidence>
<dbReference type="PRINTS" id="PR00966">
    <property type="entry name" value="NIAPOTYPTASE"/>
</dbReference>
<evidence type="ECO:0000256" key="29">
    <source>
        <dbReference type="ARBA" id="ARBA00029422"/>
    </source>
</evidence>
<keyword evidence="17" id="KW-0645">Protease</keyword>
<keyword evidence="16" id="KW-1090">Inhibition of host innate immune response by virus</keyword>
<reference evidence="41 42" key="1">
    <citation type="journal article" date="2008" name="Arch. Virol.">
        <title>Design and application of two novel degenerate primer pairs for the detection and complete genomic characterization of potyviruses.</title>
        <authorList>
            <person name="Ha C."/>
            <person name="Coombs S."/>
            <person name="Revill P.A."/>
            <person name="Harding R.M."/>
            <person name="Vu M."/>
            <person name="Dale J.L."/>
        </authorList>
    </citation>
    <scope>NUCLEOTIDE SEQUENCE [LARGE SCALE GENOMIC DNA]</scope>
</reference>
<dbReference type="InterPro" id="IPR007094">
    <property type="entry name" value="RNA-dir_pol_PSvirus"/>
</dbReference>
<dbReference type="MEROPS" id="C06.001"/>
<keyword evidence="18" id="KW-0808">Transferase</keyword>
<dbReference type="InterPro" id="IPR002540">
    <property type="entry name" value="Pept_S30_P1_potyvir"/>
</dbReference>
<accession>A6XMW6</accession>
<dbReference type="Pfam" id="PF08440">
    <property type="entry name" value="Poty_PP"/>
    <property type="match status" value="1"/>
</dbReference>
<keyword evidence="8" id="KW-0696">RNA-directed RNA polymerase</keyword>
<dbReference type="GO" id="GO:0005198">
    <property type="term" value="F:structural molecule activity"/>
    <property type="evidence" value="ECO:0007669"/>
    <property type="project" value="InterPro"/>
</dbReference>
<protein>
    <recommendedName>
        <fullName evidence="6">Genome polyprotein</fullName>
    </recommendedName>
</protein>
<keyword evidence="27" id="KW-0899">Viral immunoevasion</keyword>
<feature type="domain" description="Peptidase C6" evidence="39">
    <location>
        <begin position="664"/>
        <end position="786"/>
    </location>
</feature>
<dbReference type="GeneID" id="11476646"/>
<dbReference type="Pfam" id="PF01577">
    <property type="entry name" value="Peptidase_S30"/>
    <property type="match status" value="1"/>
</dbReference>
<dbReference type="Pfam" id="PF00680">
    <property type="entry name" value="RdRP_1"/>
    <property type="match status" value="1"/>
</dbReference>
<dbReference type="InterPro" id="IPR001592">
    <property type="entry name" value="Poty_coat"/>
</dbReference>
<dbReference type="SMART" id="SM00490">
    <property type="entry name" value="HELICc"/>
    <property type="match status" value="1"/>
</dbReference>
<dbReference type="Pfam" id="PF00270">
    <property type="entry name" value="DEAD"/>
    <property type="match status" value="1"/>
</dbReference>
<dbReference type="InterPro" id="IPR043502">
    <property type="entry name" value="DNA/RNA_pol_sf"/>
</dbReference>
<feature type="active site" description="For helper component proteinase activity" evidence="32">
    <location>
        <position position="672"/>
    </location>
</feature>
<dbReference type="Proteomes" id="UP000203887">
    <property type="component" value="Segment"/>
</dbReference>
<dbReference type="Pfam" id="PF00767">
    <property type="entry name" value="Poty_coat"/>
    <property type="match status" value="1"/>
</dbReference>
<evidence type="ECO:0000256" key="2">
    <source>
        <dbReference type="ARBA" id="ARBA00001848"/>
    </source>
</evidence>
<evidence type="ECO:0000256" key="12">
    <source>
        <dbReference type="ARBA" id="ARBA00022553"/>
    </source>
</evidence>
<keyword evidence="13" id="KW-0167">Capsid protein</keyword>
<dbReference type="Pfam" id="PF13608">
    <property type="entry name" value="Potyvirid-P3"/>
    <property type="match status" value="1"/>
</dbReference>
<feature type="domain" description="RdRp catalytic" evidence="35">
    <location>
        <begin position="2547"/>
        <end position="2671"/>
    </location>
</feature>
<dbReference type="Pfam" id="PF00851">
    <property type="entry name" value="Peptidase_C6"/>
    <property type="match status" value="1"/>
</dbReference>
<evidence type="ECO:0000256" key="17">
    <source>
        <dbReference type="ARBA" id="ARBA00022670"/>
    </source>
</evidence>
<dbReference type="PROSITE" id="PS51744">
    <property type="entry name" value="HC_PRO_CPD"/>
    <property type="match status" value="1"/>
</dbReference>
<keyword evidence="26" id="KW-0693">Viral RNA replication</keyword>
<feature type="domain" description="Helicase C-terminal" evidence="37">
    <location>
        <begin position="1428"/>
        <end position="1587"/>
    </location>
</feature>
<evidence type="ECO:0000256" key="19">
    <source>
        <dbReference type="ARBA" id="ARBA00022695"/>
    </source>
</evidence>
<evidence type="ECO:0000256" key="25">
    <source>
        <dbReference type="ARBA" id="ARBA00022844"/>
    </source>
</evidence>
<keyword evidence="19" id="KW-0548">Nucleotidyltransferase</keyword>
<evidence type="ECO:0000313" key="42">
    <source>
        <dbReference type="Proteomes" id="UP000203887"/>
    </source>
</evidence>
<feature type="compositionally biased region" description="Low complexity" evidence="34">
    <location>
        <begin position="2843"/>
        <end position="2882"/>
    </location>
</feature>
<keyword evidence="12" id="KW-0597">Phosphoprotein</keyword>
<comment type="function">
    <text evidence="31">Mediates the cap-independent, EIF4E-dependent translation of viral genomic RNAs. Binds to the cap-binding site of host EIF4E and thus interferes with the host EIF4E-dependent mRNA export and translation. VPg-RNA directly binds EIF4E and is a template for transcription. Also forms trimeric complexes with EIF4E-EIF4G, which are templates for translation.</text>
</comment>
<dbReference type="CDD" id="cd23175">
    <property type="entry name" value="ps-ssRNAv_Potyviridae_RdRp"/>
    <property type="match status" value="1"/>
</dbReference>
<comment type="function">
    <text evidence="29">Has helicase activity. It may be involved in replication.</text>
</comment>
<dbReference type="GO" id="GO:0039694">
    <property type="term" value="P:viral RNA genome replication"/>
    <property type="evidence" value="ECO:0007669"/>
    <property type="project" value="InterPro"/>
</dbReference>
<dbReference type="Pfam" id="PF00271">
    <property type="entry name" value="Helicase_C"/>
    <property type="match status" value="1"/>
</dbReference>
<dbReference type="InterPro" id="IPR043128">
    <property type="entry name" value="Rev_trsase/Diguanyl_cyclase"/>
</dbReference>
<evidence type="ECO:0000256" key="5">
    <source>
        <dbReference type="ARBA" id="ARBA00006064"/>
    </source>
</evidence>
<evidence type="ECO:0000259" key="35">
    <source>
        <dbReference type="PROSITE" id="PS50507"/>
    </source>
</evidence>
<dbReference type="SUPFAM" id="SSF52540">
    <property type="entry name" value="P-loop containing nucleoside triphosphate hydrolases"/>
    <property type="match status" value="2"/>
</dbReference>
<dbReference type="InterPro" id="IPR042308">
    <property type="entry name" value="HC_PRO_CPD_sf"/>
</dbReference>
<evidence type="ECO:0000256" key="22">
    <source>
        <dbReference type="ARBA" id="ARBA00022806"/>
    </source>
</evidence>
<comment type="subcellular location">
    <subcellularLocation>
        <location evidence="30">Host cytoplasmic vesicle</location>
    </subcellularLocation>
    <subcellularLocation>
        <location evidence="3">Host nucleus</location>
    </subcellularLocation>
    <subcellularLocation>
        <location evidence="4">Virion</location>
    </subcellularLocation>
</comment>
<keyword evidence="11" id="KW-0191">Covalent protein-RNA linkage</keyword>
<dbReference type="GO" id="GO:0006351">
    <property type="term" value="P:DNA-templated transcription"/>
    <property type="evidence" value="ECO:0007669"/>
    <property type="project" value="InterPro"/>
</dbReference>
<dbReference type="GO" id="GO:0003968">
    <property type="term" value="F:RNA-directed RNA polymerase activity"/>
    <property type="evidence" value="ECO:0007669"/>
    <property type="project" value="UniProtKB-KW"/>
</dbReference>
<keyword evidence="22" id="KW-0347">Helicase</keyword>
<feature type="region of interest" description="Disordered" evidence="34">
    <location>
        <begin position="2827"/>
        <end position="2889"/>
    </location>
</feature>
<evidence type="ECO:0000256" key="24">
    <source>
        <dbReference type="ARBA" id="ARBA00022840"/>
    </source>
</evidence>
<evidence type="ECO:0000256" key="9">
    <source>
        <dbReference type="ARBA" id="ARBA00022488"/>
    </source>
</evidence>
<evidence type="ECO:0000313" key="41">
    <source>
        <dbReference type="EMBL" id="ABI34615.1"/>
    </source>
</evidence>
<dbReference type="InterPro" id="IPR031159">
    <property type="entry name" value="HC_PRO_CPD_dom"/>
</dbReference>
<dbReference type="InterPro" id="IPR043504">
    <property type="entry name" value="Peptidase_S1_PA_chymotrypsin"/>
</dbReference>
<dbReference type="InterPro" id="IPR001205">
    <property type="entry name" value="RNA-dir_pol_C"/>
</dbReference>
<feature type="domain" description="Peptidase C4" evidence="38">
    <location>
        <begin position="2063"/>
        <end position="2279"/>
    </location>
</feature>
<dbReference type="SUPFAM" id="SSF56672">
    <property type="entry name" value="DNA/RNA polymerases"/>
    <property type="match status" value="1"/>
</dbReference>
<dbReference type="InterPro" id="IPR009003">
    <property type="entry name" value="Peptidase_S1_PA"/>
</dbReference>
<dbReference type="Gene3D" id="3.40.50.300">
    <property type="entry name" value="P-loop containing nucleotide triphosphate hydrolases"/>
    <property type="match status" value="2"/>
</dbReference>
<evidence type="ECO:0000256" key="32">
    <source>
        <dbReference type="PROSITE-ProRule" id="PRU01080"/>
    </source>
</evidence>
<dbReference type="GO" id="GO:0004386">
    <property type="term" value="F:helicase activity"/>
    <property type="evidence" value="ECO:0007669"/>
    <property type="project" value="UniProtKB-KW"/>
</dbReference>
<evidence type="ECO:0000259" key="37">
    <source>
        <dbReference type="PROSITE" id="PS51194"/>
    </source>
</evidence>
<feature type="active site" description="For helper component proteinase activity" evidence="32">
    <location>
        <position position="745"/>
    </location>
</feature>
<evidence type="ECO:0000256" key="10">
    <source>
        <dbReference type="ARBA" id="ARBA00022497"/>
    </source>
</evidence>
<dbReference type="GO" id="GO:0019029">
    <property type="term" value="C:helical viral capsid"/>
    <property type="evidence" value="ECO:0007669"/>
    <property type="project" value="UniProtKB-KW"/>
</dbReference>
<keyword evidence="14" id="KW-1048">Host nucleus</keyword>
<dbReference type="InterPro" id="IPR001456">
    <property type="entry name" value="HC-pro"/>
</dbReference>
<evidence type="ECO:0000256" key="3">
    <source>
        <dbReference type="ARBA" id="ARBA00004147"/>
    </source>
</evidence>
<dbReference type="InterPro" id="IPR014001">
    <property type="entry name" value="Helicase_ATP-bd"/>
</dbReference>
<dbReference type="Pfam" id="PF00863">
    <property type="entry name" value="Peptidase_C4"/>
    <property type="match status" value="1"/>
</dbReference>
<dbReference type="GO" id="GO:0042025">
    <property type="term" value="C:host cell nucleus"/>
    <property type="evidence" value="ECO:0007669"/>
    <property type="project" value="UniProtKB-SubCell"/>
</dbReference>
<dbReference type="InterPro" id="IPR011545">
    <property type="entry name" value="DEAD/DEAH_box_helicase_dom"/>
</dbReference>
<dbReference type="InterPro" id="IPR039560">
    <property type="entry name" value="Potyvirid-P3"/>
</dbReference>
<dbReference type="GO" id="GO:0003723">
    <property type="term" value="F:RNA binding"/>
    <property type="evidence" value="ECO:0007669"/>
    <property type="project" value="InterPro"/>
</dbReference>
<feature type="domain" description="Helicase ATP-binding" evidence="36">
    <location>
        <begin position="1257"/>
        <end position="1409"/>
    </location>
</feature>
<evidence type="ECO:0000256" key="23">
    <source>
        <dbReference type="ARBA" id="ARBA00022807"/>
    </source>
</evidence>
<dbReference type="InterPro" id="IPR027417">
    <property type="entry name" value="P-loop_NTPase"/>
</dbReference>
<dbReference type="PROSITE" id="PS51194">
    <property type="entry name" value="HELICASE_CTER"/>
    <property type="match status" value="1"/>
</dbReference>
<evidence type="ECO:0000259" key="40">
    <source>
        <dbReference type="PROSITE" id="PS51871"/>
    </source>
</evidence>
<keyword evidence="20" id="KW-0547">Nucleotide-binding</keyword>
<keyword evidence="42" id="KW-1185">Reference proteome</keyword>
<evidence type="ECO:0000256" key="26">
    <source>
        <dbReference type="ARBA" id="ARBA00022953"/>
    </source>
</evidence>
<dbReference type="SMART" id="SM00487">
    <property type="entry name" value="DEXDc"/>
    <property type="match status" value="1"/>
</dbReference>
<evidence type="ECO:0000259" key="39">
    <source>
        <dbReference type="PROSITE" id="PS51744"/>
    </source>
</evidence>
<dbReference type="EMBL" id="DQ851496">
    <property type="protein sequence ID" value="ABI34615.1"/>
    <property type="molecule type" value="Genomic_RNA"/>
</dbReference>
<evidence type="ECO:0000259" key="36">
    <source>
        <dbReference type="PROSITE" id="PS51192"/>
    </source>
</evidence>
<dbReference type="RefSeq" id="YP_001427389.1">
    <property type="nucleotide sequence ID" value="NC_009745.1"/>
</dbReference>
<name>A6XMW6_9POTV</name>
<dbReference type="GO" id="GO:0004197">
    <property type="term" value="F:cysteine-type endopeptidase activity"/>
    <property type="evidence" value="ECO:0007669"/>
    <property type="project" value="InterPro"/>
</dbReference>
<keyword evidence="9" id="KW-1036">Host cytoplasmic vesicle</keyword>
<proteinExistence type="inferred from homology"/>
<keyword evidence="21" id="KW-0378">Hydrolase</keyword>
<dbReference type="PROSITE" id="PS50507">
    <property type="entry name" value="RDRP_SSRNA_POS"/>
    <property type="match status" value="1"/>
</dbReference>
<dbReference type="Gene3D" id="3.90.70.150">
    <property type="entry name" value="Helper component proteinase"/>
    <property type="match status" value="1"/>
</dbReference>
<evidence type="ECO:0000256" key="18">
    <source>
        <dbReference type="ARBA" id="ARBA00022679"/>
    </source>
</evidence>
<dbReference type="InterPro" id="IPR013648">
    <property type="entry name" value="PP_Potyviridae"/>
</dbReference>
<evidence type="ECO:0000256" key="33">
    <source>
        <dbReference type="RuleBase" id="RU003351"/>
    </source>
</evidence>
<keyword evidence="24" id="KW-0067">ATP-binding</keyword>
<dbReference type="PROSITE" id="PS51871">
    <property type="entry name" value="PV_P1_PRO"/>
    <property type="match status" value="1"/>
</dbReference>
<keyword evidence="7" id="KW-0941">Suppressor of RNA silencing</keyword>
<dbReference type="KEGG" id="vg:11476646"/>
<comment type="catalytic activity">
    <reaction evidence="1">
        <text>Hydrolyzes glutaminyl bonds, and activity is further restricted by preferences for the amino acids in P6 - P1' that vary with the species of potyvirus, e.g. Glu-Xaa-Xaa-Tyr-Xaa-Gln-|-(Ser or Gly) for the enzyme from tobacco etch virus. The natural substrate is the viral polyprotein, but other proteins and oligopeptides containing the appropriate consensus sequence are also cleaved.</text>
        <dbReference type="EC" id="3.4.22.44"/>
    </reaction>
</comment>
<dbReference type="PANTHER" id="PTHR43519:SF1">
    <property type="entry name" value="ATP-DEPENDENT RNA HELICASE HRPB"/>
    <property type="match status" value="1"/>
</dbReference>
<dbReference type="InterPro" id="IPR001730">
    <property type="entry name" value="Potyv_NIa-pro_dom"/>
</dbReference>
<dbReference type="Gene3D" id="3.30.70.270">
    <property type="match status" value="1"/>
</dbReference>
<evidence type="ECO:0000259" key="38">
    <source>
        <dbReference type="PROSITE" id="PS51436"/>
    </source>
</evidence>
<dbReference type="PANTHER" id="PTHR43519">
    <property type="entry name" value="ATP-DEPENDENT RNA HELICASE HRPB"/>
    <property type="match status" value="1"/>
</dbReference>
<keyword evidence="15" id="KW-0945">Host-virus interaction</keyword>
<sequence length="3125" mass="354303">MATITFGQFTVALEAQSCLRFIEPASPTSVKMTVAPQCMAALEVECDTTLKAATPDDVFDKHFSTSHWANYFNRRSYGGLRMRGTTICYAPATDEEVRRILAMKQAARDEEVKFLRHEQIVHNLGHASNMTKPKYDVKSDIVDVPNVQTYCRKTNKKEKRKKVSNLSKVACNKSMTIPSNLRGKPKIIPEADFASLVQALLDIQMQKPTNFLSLIGKYHDRVLPITKAQVGGKQYLKCTLKHHSGVNVQIEMQDKQHINMVCQLAHYVSNAEIIDDSTICKGWSGIVIPNTSQLQTPFSEIIVRGRLMGRLVDAREKLGFDDQLLIDHYSEPAGPFWEGFRKGFTPLEMEFAHKCTPDNSAEMCGQLMAQLFQMVHPCRRISCKQCFEHLASMPTTELQEVMKARYETAVLNGTIKELLSFRSLDECVRRSLVRKPRNLKMESCMEVQRITQHSTKAQLMKIDVINRTLLKFSEASESEVGDASDALLELTRWFNKHLNNFGKPSLETFRNKAASKALLNPSLLCDNQLDKNGNFLWNERGHHAKRFFKRYFDIIDHTHGYQSYELRVSPNCTRKLAIGRLLVSTNIVKNQAAMVGESIQREPLTNACISKIDNGYVYTCCCVTNDVGEPIYSQYRSPSARHIIIGTSGDPKIIKMPQTVNNAMYIAKPGYCYLNIFLAMLLNVDDESAKEFTVLIKDEFIPQLGEWPTLTRLASVCYTISLFYPKTANAELPRILVDHANKTMHVIDSYGSVTTGYHILKAGTVKQLIDFSSNELQSEMKDYLVGGTLEDVDINKGVMVLIKAAYRPHLLRNLIAQDPYLLLLSLISPTVIKAMHNSKAYEQGLYHWVTRDKEIGMIFTTLHSLAERVSRAQHLMEQRAAINKHIGHLYEEVRASTFPEGAPYLVQTLLLRMAQDVEMNESLLDAGFATMNLVYYAFSEKKYQDLLNAEWRALKLSEKFSRIMHTSYYRISSTLSFSERKVDLPDLKERSTTSLKHSFGAMKRVWNGALTGGWKYATGTASSVSDYCFKKTFCAFTAWYGDALHFVNVLLVITLLTQLIVHCKVYMKEHLAGKYYKKQLELRDLGVRIGELYKLCKEDMECKPTQEEFAEYLKRRDERLSKHYHSYNLVNFQSKTVFESGMERVVAVFALLAMIFDTSKSDAVFRILQKFKTCIASINNRVGFQNLDEIQDIEAEKKTTIDFILADDTPLAPSIMDSTFEHWWTNQLTSNRVVAHYRIGGTFVEFTREEAASIANQIAHSADSEFLIRGAVGSGKSTGLPSQLVRKGAVLLLEPTRPLAENVFGQLRSHPFLLAPTLQFRGTSVFGSTDIKVMTSGFALNYFAHNSTALSSIEFIILDECHVMDASAMAFYCLLKEYAFKGKILKVSATPPGRECEFKTQHTVKIAVEEHLTFQRFVQEQGTGSNVDVVQHGNNILVYVASYNEVDQLSNLLLEKGHKVTKIDGRTMKVGSVQIVTCGTSHKKHFVVATNIIENGVTLDIDVVVDFGVKVVADLESDNRCIRYKKCAIGFGERVQRLGRVGRVKPGFALRIGHTEKGFGEIPTIIATEAAFLCFTYGLPVMTQNVSTSLLAKCTVQQARVMCQFELSFFFLAELVHYNGTMHPLIFNLLKKYRLRDSEVKLNKLAIPNSCVAHWLSVGEYDKLGVRINCEPNVYLPFAERGIPDTLYTELWKIVKENKTDAGFGRLTTASACSIAYTLSCDSFAIPRTLGVLEHLLAREMEKKAYYESLCSNIRVAGWSLDGIVSSLRRRYMADHTTENIKIIQNSIARLQTFSHMDIDITNKSNLVPHGFLNLVEFQNSDDMARALHLKGRWHGSLICKDFLVAVIVLFGGITMLVLHYKATIDNYVAFEGKRKFQKLKFRDARDKKLGREAYGDDGTIEHLFGEAFTRRGKVKGSSKTVGIGKKTRKFVNMYGFDPTDYSYIRFLDPVTGATRDENVNAPIQLIQDELGNIRNVMSYEDDYVREKLKEGTGIKAYFVKENAMNALEVDLTPHNPQLLCRSGSTISGYPEREFELRQTGPARVIPSKEVPIKNETPVEFEGKSLCRGPRNYDNIAQSICSLTNTANSSGVHGLGYGSYIITNSHLFQENNGSLTIRSKRGLHTIPDTTTISIAKVGLCDIVILKLPKDVPPFPQKLRFRAPTEGERVIMIGTLYQTNSTHTTVSETSVTYHKEGGCFWKHWIDTKKGDCGLPMVSTKDGFILGIHSLSHLEQEENYFSAVPLDFENEFIQKLDNLEWNKHWKLNTDMIAWGDLRLRESKPEGLFKPVKELFDLITKNNSVEFQHRDEMWVANEIKGNLQCVAMSCSNLVTKHVVRGKCQHFSRYLAEHKGAEDFFRPLMSHYGPSRLNRKAFLKDLLKYSGELIVGVVDCDTFENAYNFTASLLRSHGFEGRKFITDTDEIFQSLNMKAAVGAMYAGKKRDYFEGYTNHQKDEIIFQSCLRLYKGYLGIWNGSLKAELRPNEKNELNKTRVFTAAPLDTLLGGKVCVDDFNNLFYDKHIECPWTVGMTKFYTGWDQLLRKLPDGWVYCDADGSQFDSSLSPYLINSILRLRLEFAEDWDEGKQMLRNLYTEIVYTPILVPDGTVVKKFKGNNSGQPSTVVDNTLMVVLAMHYSLIKEGWNHDDIKRDIVFFANGDDLIMAIKPDKACTLDKLQENFLALGLKYDFSNRTTDRSNLWYMSHQGLIIDDLYIPKLEMERIVSILEWNRSDTPLHRAEAICAAMIEAWGYPDLLQQIRKFYMWLSVQDDFRQVSEDCLLPYISEIALRRLYTSKEPASDELRRYYEKYILNSLETSDETINWVEFQSGTESTNDDDPSRTIDAGGSARGTQSSTTTTTAPSTFGQPTTTSAPSSSSTPPRASTQIAPIRDRDVDAGSTNFIIPRIKPMTGKMRLPRYRGKTAINVEFLLQYKPDQFDLSNAIATREQYDAWCDAVKREYAIEDEEQFTTLLGGLMVWCIENGTSPNLNGTWSMMDKGEQLVYQLKPIIENAQPTFRQIMAHFSDAAEAYITMRNVTERYMPRWGALRGLNDISLARYAFDFYVVTSKTTNRAREAHTQMKAAAIRGSNTRLFGLDGNLGPGEENTERHTVEDVKRDMHSLLGMKHE</sequence>
<evidence type="ECO:0000256" key="16">
    <source>
        <dbReference type="ARBA" id="ARBA00022632"/>
    </source>
</evidence>
<dbReference type="GO" id="GO:0016818">
    <property type="term" value="F:hydrolase activity, acting on acid anhydrides, in phosphorus-containing anhydrides"/>
    <property type="evidence" value="ECO:0007669"/>
    <property type="project" value="InterPro"/>
</dbReference>
<feature type="domain" description="Peptidase S30" evidence="40">
    <location>
        <begin position="187"/>
        <end position="329"/>
    </location>
</feature>
<dbReference type="PROSITE" id="PS51192">
    <property type="entry name" value="HELICASE_ATP_BIND_1"/>
    <property type="match status" value="1"/>
</dbReference>
<evidence type="ECO:0000256" key="7">
    <source>
        <dbReference type="ARBA" id="ARBA00022463"/>
    </source>
</evidence>
<evidence type="ECO:0000256" key="8">
    <source>
        <dbReference type="ARBA" id="ARBA00022484"/>
    </source>
</evidence>
<comment type="similarity">
    <text evidence="5 33">Belongs to the potyviridae genome polyprotein family.</text>
</comment>
<evidence type="ECO:0000256" key="30">
    <source>
        <dbReference type="ARBA" id="ARBA00034108"/>
    </source>
</evidence>
<dbReference type="Gene3D" id="2.40.10.10">
    <property type="entry name" value="Trypsin-like serine proteases"/>
    <property type="match status" value="2"/>
</dbReference>
<evidence type="ECO:0000256" key="6">
    <source>
        <dbReference type="ARBA" id="ARBA00020107"/>
    </source>
</evidence>
<evidence type="ECO:0000256" key="1">
    <source>
        <dbReference type="ARBA" id="ARBA00000785"/>
    </source>
</evidence>
<evidence type="ECO:0000256" key="14">
    <source>
        <dbReference type="ARBA" id="ARBA00022562"/>
    </source>
</evidence>
<evidence type="ECO:0000256" key="11">
    <source>
        <dbReference type="ARBA" id="ARBA00022520"/>
    </source>
</evidence>
<keyword evidence="25" id="KW-0946">Virion</keyword>
<dbReference type="GO" id="GO:0005524">
    <property type="term" value="F:ATP binding"/>
    <property type="evidence" value="ECO:0007669"/>
    <property type="project" value="UniProtKB-KW"/>
</dbReference>
<dbReference type="GO" id="GO:0044161">
    <property type="term" value="C:host cell cytoplasmic vesicle"/>
    <property type="evidence" value="ECO:0007669"/>
    <property type="project" value="UniProtKB-SubCell"/>
</dbReference>
<evidence type="ECO:0000256" key="13">
    <source>
        <dbReference type="ARBA" id="ARBA00022561"/>
    </source>
</evidence>
<evidence type="ECO:0000256" key="28">
    <source>
        <dbReference type="ARBA" id="ARBA00029405"/>
    </source>
</evidence>
<keyword evidence="23" id="KW-0788">Thiol protease</keyword>
<dbReference type="PROSITE" id="PS51436">
    <property type="entry name" value="POTYVIRUS_NIA_PRO"/>
    <property type="match status" value="1"/>
</dbReference>
<organism evidence="41 42">
    <name type="scientific">Banana bract mosaic virus</name>
    <dbReference type="NCBI Taxonomy" id="45661"/>
    <lineage>
        <taxon>Viruses</taxon>
        <taxon>Riboviria</taxon>
        <taxon>Orthornavirae</taxon>
        <taxon>Pisuviricota</taxon>
        <taxon>Stelpaviricetes</taxon>
        <taxon>Patatavirales</taxon>
        <taxon>Potyviridae</taxon>
        <taxon>Potyvirus</taxon>
        <taxon>Potyvirus musae</taxon>
    </lineage>
</organism>
<evidence type="ECO:0000256" key="34">
    <source>
        <dbReference type="SAM" id="MobiDB-lite"/>
    </source>
</evidence>
<dbReference type="GO" id="GO:0006508">
    <property type="term" value="P:proteolysis"/>
    <property type="evidence" value="ECO:0007669"/>
    <property type="project" value="UniProtKB-KW"/>
</dbReference>
<comment type="function">
    <text evidence="28">Involved in aphid transmission, cell-to-cell and systemis movement, encapsidation of the viral RNA and in the regulation of viral RNA amplification.</text>
</comment>
<evidence type="ECO:0000256" key="4">
    <source>
        <dbReference type="ARBA" id="ARBA00004328"/>
    </source>
</evidence>